<dbReference type="InterPro" id="IPR002549">
    <property type="entry name" value="AI-2E-like"/>
</dbReference>
<dbReference type="PANTHER" id="PTHR21716:SF53">
    <property type="entry name" value="PERMEASE PERM-RELATED"/>
    <property type="match status" value="1"/>
</dbReference>
<organism evidence="9 10">
    <name type="scientific">Naasia aerilata</name>
    <dbReference type="NCBI Taxonomy" id="1162966"/>
    <lineage>
        <taxon>Bacteria</taxon>
        <taxon>Bacillati</taxon>
        <taxon>Actinomycetota</taxon>
        <taxon>Actinomycetes</taxon>
        <taxon>Micrococcales</taxon>
        <taxon>Microbacteriaceae</taxon>
        <taxon>Naasia</taxon>
    </lineage>
</organism>
<keyword evidence="4" id="KW-1003">Cell membrane</keyword>
<dbReference type="PANTHER" id="PTHR21716">
    <property type="entry name" value="TRANSMEMBRANE PROTEIN"/>
    <property type="match status" value="1"/>
</dbReference>
<evidence type="ECO:0000256" key="6">
    <source>
        <dbReference type="ARBA" id="ARBA00022989"/>
    </source>
</evidence>
<dbReference type="RefSeq" id="WP_286276893.1">
    <property type="nucleotide sequence ID" value="NZ_AP027731.1"/>
</dbReference>
<protein>
    <submittedName>
        <fullName evidence="9">AI-2E family transporter</fullName>
    </submittedName>
</protein>
<dbReference type="Pfam" id="PF01594">
    <property type="entry name" value="AI-2E_transport"/>
    <property type="match status" value="1"/>
</dbReference>
<evidence type="ECO:0000256" key="2">
    <source>
        <dbReference type="ARBA" id="ARBA00009773"/>
    </source>
</evidence>
<comment type="similarity">
    <text evidence="2">Belongs to the autoinducer-2 exporter (AI-2E) (TC 2.A.86) family.</text>
</comment>
<evidence type="ECO:0000256" key="5">
    <source>
        <dbReference type="ARBA" id="ARBA00022692"/>
    </source>
</evidence>
<keyword evidence="10" id="KW-1185">Reference proteome</keyword>
<dbReference type="Proteomes" id="UP001321498">
    <property type="component" value="Chromosome"/>
</dbReference>
<feature type="transmembrane region" description="Helical" evidence="8">
    <location>
        <begin position="224"/>
        <end position="245"/>
    </location>
</feature>
<sequence>MAIRRDPDPSRLLPMLTDRLGRLSLRSAQVLIVLGLTAVVVIALVQLRIVVTPLLLAAILAAAFAPAVRFLRRRGAPPALAATVTLLAALVFVAALVFLVVYAFASQWDSVIGSASDGFDELQRFVAQLNLPIDDRQLSSLQESVTSYLTSADFGTSALAGVSYATELLTSFFLLIVLLFFFLKDGDTIWAFLLRPLSPAGRLRGTRIGPIAVRVLGGYVRGTTLIALSAAVPIGLTLMLLRVPLALPLTVLVFLASYIPIAGGAVAGVLAILVVLVTNGPPAALIATIVILVVNQLVGSVVGPVVMSQSVRLHPSRSCCRSPRAPSSAA</sequence>
<keyword evidence="7 8" id="KW-0472">Membrane</keyword>
<evidence type="ECO:0000256" key="4">
    <source>
        <dbReference type="ARBA" id="ARBA00022475"/>
    </source>
</evidence>
<dbReference type="EMBL" id="AP027731">
    <property type="protein sequence ID" value="BDZ46907.1"/>
    <property type="molecule type" value="Genomic_DNA"/>
</dbReference>
<evidence type="ECO:0000256" key="3">
    <source>
        <dbReference type="ARBA" id="ARBA00022448"/>
    </source>
</evidence>
<feature type="transmembrane region" description="Helical" evidence="8">
    <location>
        <begin position="50"/>
        <end position="68"/>
    </location>
</feature>
<keyword evidence="5 8" id="KW-0812">Transmembrane</keyword>
<evidence type="ECO:0000256" key="8">
    <source>
        <dbReference type="SAM" id="Phobius"/>
    </source>
</evidence>
<feature type="transmembrane region" description="Helical" evidence="8">
    <location>
        <begin position="23"/>
        <end position="44"/>
    </location>
</feature>
<feature type="transmembrane region" description="Helical" evidence="8">
    <location>
        <begin position="251"/>
        <end position="277"/>
    </location>
</feature>
<keyword evidence="6 8" id="KW-1133">Transmembrane helix</keyword>
<reference evidence="10" key="1">
    <citation type="journal article" date="2019" name="Int. J. Syst. Evol. Microbiol.">
        <title>The Global Catalogue of Microorganisms (GCM) 10K type strain sequencing project: providing services to taxonomists for standard genome sequencing and annotation.</title>
        <authorList>
            <consortium name="The Broad Institute Genomics Platform"/>
            <consortium name="The Broad Institute Genome Sequencing Center for Infectious Disease"/>
            <person name="Wu L."/>
            <person name="Ma J."/>
        </authorList>
    </citation>
    <scope>NUCLEOTIDE SEQUENCE [LARGE SCALE GENOMIC DNA]</scope>
    <source>
        <strain evidence="10">NBRC 108725</strain>
    </source>
</reference>
<accession>A0ABN6XSL2</accession>
<proteinExistence type="inferred from homology"/>
<gene>
    <name evidence="9" type="ORF">GCM10025866_28160</name>
</gene>
<evidence type="ECO:0000313" key="9">
    <source>
        <dbReference type="EMBL" id="BDZ46907.1"/>
    </source>
</evidence>
<keyword evidence="3" id="KW-0813">Transport</keyword>
<feature type="transmembrane region" description="Helical" evidence="8">
    <location>
        <begin position="80"/>
        <end position="105"/>
    </location>
</feature>
<evidence type="ECO:0000256" key="7">
    <source>
        <dbReference type="ARBA" id="ARBA00023136"/>
    </source>
</evidence>
<name>A0ABN6XSL2_9MICO</name>
<feature type="transmembrane region" description="Helical" evidence="8">
    <location>
        <begin position="284"/>
        <end position="307"/>
    </location>
</feature>
<comment type="subcellular location">
    <subcellularLocation>
        <location evidence="1">Cell membrane</location>
        <topology evidence="1">Multi-pass membrane protein</topology>
    </subcellularLocation>
</comment>
<evidence type="ECO:0000256" key="1">
    <source>
        <dbReference type="ARBA" id="ARBA00004651"/>
    </source>
</evidence>
<feature type="transmembrane region" description="Helical" evidence="8">
    <location>
        <begin position="158"/>
        <end position="183"/>
    </location>
</feature>
<evidence type="ECO:0000313" key="10">
    <source>
        <dbReference type="Proteomes" id="UP001321498"/>
    </source>
</evidence>